<organism evidence="2 3">
    <name type="scientific">Monosiga brevicollis</name>
    <name type="common">Choanoflagellate</name>
    <dbReference type="NCBI Taxonomy" id="81824"/>
    <lineage>
        <taxon>Eukaryota</taxon>
        <taxon>Choanoflagellata</taxon>
        <taxon>Craspedida</taxon>
        <taxon>Salpingoecidae</taxon>
        <taxon>Monosiga</taxon>
    </lineage>
</organism>
<reference evidence="2 3" key="1">
    <citation type="journal article" date="2008" name="Nature">
        <title>The genome of the choanoflagellate Monosiga brevicollis and the origin of metazoans.</title>
        <authorList>
            <consortium name="JGI Sequencing"/>
            <person name="King N."/>
            <person name="Westbrook M.J."/>
            <person name="Young S.L."/>
            <person name="Kuo A."/>
            <person name="Abedin M."/>
            <person name="Chapman J."/>
            <person name="Fairclough S."/>
            <person name="Hellsten U."/>
            <person name="Isogai Y."/>
            <person name="Letunic I."/>
            <person name="Marr M."/>
            <person name="Pincus D."/>
            <person name="Putnam N."/>
            <person name="Rokas A."/>
            <person name="Wright K.J."/>
            <person name="Zuzow R."/>
            <person name="Dirks W."/>
            <person name="Good M."/>
            <person name="Goodstein D."/>
            <person name="Lemons D."/>
            <person name="Li W."/>
            <person name="Lyons J.B."/>
            <person name="Morris A."/>
            <person name="Nichols S."/>
            <person name="Richter D.J."/>
            <person name="Salamov A."/>
            <person name="Bork P."/>
            <person name="Lim W.A."/>
            <person name="Manning G."/>
            <person name="Miller W.T."/>
            <person name="McGinnis W."/>
            <person name="Shapiro H."/>
            <person name="Tjian R."/>
            <person name="Grigoriev I.V."/>
            <person name="Rokhsar D."/>
        </authorList>
    </citation>
    <scope>NUCLEOTIDE SEQUENCE [LARGE SCALE GENOMIC DNA]</scope>
    <source>
        <strain evidence="3">MX1 / ATCC 50154</strain>
    </source>
</reference>
<feature type="region of interest" description="Disordered" evidence="1">
    <location>
        <begin position="166"/>
        <end position="231"/>
    </location>
</feature>
<dbReference type="Proteomes" id="UP000001357">
    <property type="component" value="Unassembled WGS sequence"/>
</dbReference>
<name>A9V8W6_MONBE</name>
<feature type="compositionally biased region" description="Polar residues" evidence="1">
    <location>
        <begin position="37"/>
        <end position="50"/>
    </location>
</feature>
<dbReference type="RefSeq" id="XP_001749140.1">
    <property type="nucleotide sequence ID" value="XM_001749088.1"/>
</dbReference>
<feature type="compositionally biased region" description="Polar residues" evidence="1">
    <location>
        <begin position="200"/>
        <end position="223"/>
    </location>
</feature>
<protein>
    <submittedName>
        <fullName evidence="2">Uncharacterized protein</fullName>
    </submittedName>
</protein>
<dbReference type="AlphaFoldDB" id="A9V8W6"/>
<gene>
    <name evidence="2" type="ORF">MONBRDRAFT_11324</name>
</gene>
<feature type="region of interest" description="Disordered" evidence="1">
    <location>
        <begin position="37"/>
        <end position="57"/>
    </location>
</feature>
<sequence>MNPGEAHMDILSTAQPQEQIYLAPNFFGHYPLPLHTQQDQAHQAPYSSGTPHHGASHCLPPITHQAGFYSNPNIPTSCPPFVQPFWPAHVAASSIATQALPAVSISVAQSHPFLSPADENVFPLSLPNPPGFGPFATSDMAASPTFVSESFLPLRAEEALTSPHIPHAAQASGPSDLTSGPVRVSPTVEQDAAQPPTPDMLSSTTGPDSRMPLSNQPQSTPPLQTVAGPRPLRLPLPADLKKFEGPIPRLHRLRNPPKYRWDETVLKFTGPEREDMLALLAGRETADHQEIFQDYKAASRRAVWRMHGRKCRTKARATSLQGTSQDPVNPA</sequence>
<dbReference type="EMBL" id="CH991569">
    <property type="protein sequence ID" value="EDQ85946.1"/>
    <property type="molecule type" value="Genomic_DNA"/>
</dbReference>
<evidence type="ECO:0000313" key="3">
    <source>
        <dbReference type="Proteomes" id="UP000001357"/>
    </source>
</evidence>
<dbReference type="KEGG" id="mbr:MONBRDRAFT_11324"/>
<evidence type="ECO:0000256" key="1">
    <source>
        <dbReference type="SAM" id="MobiDB-lite"/>
    </source>
</evidence>
<dbReference type="InParanoid" id="A9V8W6"/>
<keyword evidence="3" id="KW-1185">Reference proteome</keyword>
<accession>A9V8W6</accession>
<evidence type="ECO:0000313" key="2">
    <source>
        <dbReference type="EMBL" id="EDQ85946.1"/>
    </source>
</evidence>
<proteinExistence type="predicted"/>
<dbReference type="GeneID" id="5894406"/>